<evidence type="ECO:0000313" key="2">
    <source>
        <dbReference type="EMBL" id="AYV80943.1"/>
    </source>
</evidence>
<dbReference type="Pfam" id="PF16542">
    <property type="entry name" value="PNKP_ligase"/>
    <property type="match status" value="1"/>
</dbReference>
<proteinExistence type="predicted"/>
<organism evidence="2">
    <name type="scientific">Harvfovirus sp</name>
    <dbReference type="NCBI Taxonomy" id="2487768"/>
    <lineage>
        <taxon>Viruses</taxon>
        <taxon>Varidnaviria</taxon>
        <taxon>Bamfordvirae</taxon>
        <taxon>Nucleocytoviricota</taxon>
        <taxon>Megaviricetes</taxon>
        <taxon>Imitervirales</taxon>
        <taxon>Mimiviridae</taxon>
        <taxon>Klosneuvirinae</taxon>
    </lineage>
</organism>
<dbReference type="InterPro" id="IPR027417">
    <property type="entry name" value="P-loop_NTPase"/>
</dbReference>
<evidence type="ECO:0000259" key="1">
    <source>
        <dbReference type="Pfam" id="PF16542"/>
    </source>
</evidence>
<protein>
    <submittedName>
        <fullName evidence="2">Metallophosphoesterase</fullName>
    </submittedName>
</protein>
<accession>A0A3G5A548</accession>
<dbReference type="Gene3D" id="3.40.50.300">
    <property type="entry name" value="P-loop containing nucleotide triphosphate hydrolases"/>
    <property type="match status" value="1"/>
</dbReference>
<dbReference type="SUPFAM" id="SSF52540">
    <property type="entry name" value="P-loop containing nucleoside triphosphate hydrolases"/>
    <property type="match status" value="1"/>
</dbReference>
<feature type="domain" description="Polynucleotide kinase-phosphatase ligase" evidence="1">
    <location>
        <begin position="360"/>
        <end position="725"/>
    </location>
</feature>
<sequence>MAGKDRDVFILKMKSIIMGVGPNKCGKTYMLKNVLVPQLSKEIELSGLEPNIKYLSSEDIRRWLMNDDIKRELHTRDERMLNSSKSAFVLLEAQLREVLEPVFDTHFVVLDTTGMNKDFQVRVLDLAKEFSFNVYYVLFDYKNRSDYFKMSSESRADVSRSVMRFKKEILGGIPVGYKRSHKIMIRAPDENAVFIIEDLMQFRDSYLDRTRRYLVMANIDYESCIEIILKCGFRLNGDRLLRGDADLDIIICSSCGEEDFDVIWKANRDLMRLISNRSEVKCYNYVPFKSDNLSKSFSVDLAVNGDQICFIGGQGVNRVKYIGRWVGKHEEKKVDLVSTLENLDSEKKLRIEKLIAHRVNFISGTVCPADKNEHILEDPIKAFLYYYNIYQSTGSGLVKSLSVQVKYMGSRFQFYYFHLQPEKCYGTTRNGFVSHIKAEHINKIYNNLAVRLREFILKYDVKTIIFDGELLPWSLLGKGLINHEFESVGHAAEKELNFLKESGFYDLSDALLKNYAESDFKKDQNEMDRTKLSKKYPNYQTLKAVSLHSKRYISSEELDKGGGVFREQMALFGTDSEVEYKPFSILKIITGAGEEHIPGISHKLIKPTPLSKLTQSEIFELITENKEDHIRITFDQSKEEAIALLMKFYKHTIVERKLEGIVIKPSIMYADFAPYLKARGSDYLHIIYGLDYLTDLKYKKLLDNKNIRKKLGVSIEEFKSGLEMLLTPMKEIDINNRGYVDNLIKYLYLEESEADMDQAL</sequence>
<reference evidence="2" key="1">
    <citation type="submission" date="2018-10" db="EMBL/GenBank/DDBJ databases">
        <title>Hidden diversity of soil giant viruses.</title>
        <authorList>
            <person name="Schulz F."/>
            <person name="Alteio L."/>
            <person name="Goudeau D."/>
            <person name="Ryan E.M."/>
            <person name="Malmstrom R.R."/>
            <person name="Blanchard J."/>
            <person name="Woyke T."/>
        </authorList>
    </citation>
    <scope>NUCLEOTIDE SEQUENCE</scope>
    <source>
        <strain evidence="2">HAV1</strain>
    </source>
</reference>
<dbReference type="InterPro" id="IPR032380">
    <property type="entry name" value="PNKP_ligase_dom"/>
</dbReference>
<dbReference type="Gene3D" id="3.30.470.30">
    <property type="entry name" value="DNA ligase/mRNA capping enzyme"/>
    <property type="match status" value="2"/>
</dbReference>
<gene>
    <name evidence="2" type="ORF">Harvfovirus11_5</name>
</gene>
<dbReference type="EMBL" id="MK072253">
    <property type="protein sequence ID" value="AYV80943.1"/>
    <property type="molecule type" value="Genomic_DNA"/>
</dbReference>
<name>A0A3G5A548_9VIRU</name>